<sequence>MGVALDLLLIVFNMIDALQSQSEREQLTSCLALMGWAGILELADNRTELTT</sequence>
<evidence type="ECO:0000313" key="1">
    <source>
        <dbReference type="EMBL" id="EWS78119.1"/>
    </source>
</evidence>
<dbReference type="AlphaFoldDB" id="Z9JIY2"/>
<dbReference type="RefSeq" id="WP_160199310.1">
    <property type="nucleotide sequence ID" value="NZ_JAJPPS010000001.1"/>
</dbReference>
<protein>
    <submittedName>
        <fullName evidence="1">Uncharacterized protein</fullName>
    </submittedName>
</protein>
<name>Z9JIY2_9GAMM</name>
<organism evidence="1 2">
    <name type="scientific">Xylella taiwanensis</name>
    <dbReference type="NCBI Taxonomy" id="1444770"/>
    <lineage>
        <taxon>Bacteria</taxon>
        <taxon>Pseudomonadati</taxon>
        <taxon>Pseudomonadota</taxon>
        <taxon>Gammaproteobacteria</taxon>
        <taxon>Lysobacterales</taxon>
        <taxon>Lysobacteraceae</taxon>
        <taxon>Xylella</taxon>
    </lineage>
</organism>
<gene>
    <name evidence="1" type="ORF">AF72_07115</name>
</gene>
<dbReference type="Proteomes" id="UP000020406">
    <property type="component" value="Unassembled WGS sequence"/>
</dbReference>
<evidence type="ECO:0000313" key="2">
    <source>
        <dbReference type="Proteomes" id="UP000020406"/>
    </source>
</evidence>
<dbReference type="PATRIC" id="fig|1444770.3.peg.1687"/>
<comment type="caution">
    <text evidence="1">The sequence shown here is derived from an EMBL/GenBank/DDBJ whole genome shotgun (WGS) entry which is preliminary data.</text>
</comment>
<proteinExistence type="predicted"/>
<dbReference type="EMBL" id="JDSQ01000010">
    <property type="protein sequence ID" value="EWS78119.1"/>
    <property type="molecule type" value="Genomic_DNA"/>
</dbReference>
<reference evidence="1 2" key="1">
    <citation type="journal article" date="2014" name="Genome Announc.">
        <title>Draft Genome Sequence of Xylella fastidiosa Pear Leaf Scorch Strain in Taiwan.</title>
        <authorList>
            <person name="Su C.C."/>
            <person name="Deng W.L."/>
            <person name="Jan F.J."/>
            <person name="Chang C.J."/>
            <person name="Huang H."/>
            <person name="Chen J."/>
        </authorList>
    </citation>
    <scope>NUCLEOTIDE SEQUENCE [LARGE SCALE GENOMIC DNA]</scope>
    <source>
        <strain evidence="1 2">PLS229</strain>
    </source>
</reference>
<accession>Z9JIY2</accession>